<dbReference type="Proteomes" id="UP001054945">
    <property type="component" value="Unassembled WGS sequence"/>
</dbReference>
<reference evidence="1 2" key="1">
    <citation type="submission" date="2021-06" db="EMBL/GenBank/DDBJ databases">
        <title>Caerostris extrusa draft genome.</title>
        <authorList>
            <person name="Kono N."/>
            <person name="Arakawa K."/>
        </authorList>
    </citation>
    <scope>NUCLEOTIDE SEQUENCE [LARGE SCALE GENOMIC DNA]</scope>
</reference>
<name>A0AAV4Q342_CAEEX</name>
<comment type="caution">
    <text evidence="1">The sequence shown here is derived from an EMBL/GenBank/DDBJ whole genome shotgun (WGS) entry which is preliminary data.</text>
</comment>
<proteinExistence type="predicted"/>
<evidence type="ECO:0000313" key="2">
    <source>
        <dbReference type="Proteomes" id="UP001054945"/>
    </source>
</evidence>
<keyword evidence="2" id="KW-1185">Reference proteome</keyword>
<dbReference type="AlphaFoldDB" id="A0AAV4Q342"/>
<sequence>MFNCCSHGTLLQLQSSRFSLEYLLLPPRSAPAAAPGGLTPGTFNARRCDPPTHCGLIPIIKRSAAAAGGFRLPWPPSCCLEQPTPFMGSHERLASDALTRRLVHPTAPVLLTKSGPLGTLIQSSGLQSCKADFSPI</sequence>
<dbReference type="EMBL" id="BPLR01005446">
    <property type="protein sequence ID" value="GIY02435.1"/>
    <property type="molecule type" value="Genomic_DNA"/>
</dbReference>
<evidence type="ECO:0000313" key="1">
    <source>
        <dbReference type="EMBL" id="GIY02435.1"/>
    </source>
</evidence>
<protein>
    <submittedName>
        <fullName evidence="1">Uncharacterized protein</fullName>
    </submittedName>
</protein>
<gene>
    <name evidence="1" type="primary">AVEN_17209_1</name>
    <name evidence="1" type="ORF">CEXT_300601</name>
</gene>
<organism evidence="1 2">
    <name type="scientific">Caerostris extrusa</name>
    <name type="common">Bark spider</name>
    <name type="synonym">Caerostris bankana</name>
    <dbReference type="NCBI Taxonomy" id="172846"/>
    <lineage>
        <taxon>Eukaryota</taxon>
        <taxon>Metazoa</taxon>
        <taxon>Ecdysozoa</taxon>
        <taxon>Arthropoda</taxon>
        <taxon>Chelicerata</taxon>
        <taxon>Arachnida</taxon>
        <taxon>Araneae</taxon>
        <taxon>Araneomorphae</taxon>
        <taxon>Entelegynae</taxon>
        <taxon>Araneoidea</taxon>
        <taxon>Araneidae</taxon>
        <taxon>Caerostris</taxon>
    </lineage>
</organism>
<accession>A0AAV4Q342</accession>